<reference evidence="1 2" key="1">
    <citation type="submission" date="2017-04" db="EMBL/GenBank/DDBJ databases">
        <title>Kefir bacterial isolates.</title>
        <authorList>
            <person name="Kim Y."/>
            <person name="Blasche S."/>
            <person name="Patil K.R."/>
        </authorList>
    </citation>
    <scope>NUCLEOTIDE SEQUENCE [LARGE SCALE GENOMIC DNA]</scope>
    <source>
        <strain evidence="1 2">KR-2</strain>
    </source>
</reference>
<dbReference type="CDD" id="cd02980">
    <property type="entry name" value="TRX_Fd_family"/>
    <property type="match status" value="1"/>
</dbReference>
<dbReference type="Proteomes" id="UP000216033">
    <property type="component" value="Unassembled WGS sequence"/>
</dbReference>
<dbReference type="AlphaFoldDB" id="A0A270BWJ9"/>
<dbReference type="SUPFAM" id="SSF52833">
    <property type="entry name" value="Thioredoxin-like"/>
    <property type="match status" value="1"/>
</dbReference>
<name>A0A270BWJ9_9PROT</name>
<dbReference type="InterPro" id="IPR012863">
    <property type="entry name" value="DUF1636"/>
</dbReference>
<keyword evidence="2" id="KW-1185">Reference proteome</keyword>
<accession>A0A270BWJ9</accession>
<protein>
    <recommendedName>
        <fullName evidence="3">Metal-binding protein</fullName>
    </recommendedName>
</protein>
<dbReference type="GeneID" id="98303154"/>
<dbReference type="OrthoDB" id="424426at2"/>
<proteinExistence type="predicted"/>
<dbReference type="Pfam" id="PF07845">
    <property type="entry name" value="DUF1636"/>
    <property type="match status" value="1"/>
</dbReference>
<sequence length="146" mass="15471">MTAEQPQLSSGNHPVSVSQPVLHVCVTCRRGGPAMAHPPGAQLLERLQTLLDAEQQAGATSAVQLRSVACLAACDQGCTAAIAMEGRWTWLLGHLGPEKADDLLAYARLYAASSKGTVMPSRRPASLANMVLGRVPALLYNEQEKP</sequence>
<dbReference type="RefSeq" id="WP_048854545.1">
    <property type="nucleotide sequence ID" value="NZ_BAMZ01000024.1"/>
</dbReference>
<dbReference type="EMBL" id="NDFP01000001">
    <property type="protein sequence ID" value="PAL29437.1"/>
    <property type="molecule type" value="Genomic_DNA"/>
</dbReference>
<comment type="caution">
    <text evidence="1">The sequence shown here is derived from an EMBL/GenBank/DDBJ whole genome shotgun (WGS) entry which is preliminary data.</text>
</comment>
<evidence type="ECO:0000313" key="1">
    <source>
        <dbReference type="EMBL" id="PAL29437.1"/>
    </source>
</evidence>
<dbReference type="Gene3D" id="3.40.30.10">
    <property type="entry name" value="Glutaredoxin"/>
    <property type="match status" value="1"/>
</dbReference>
<evidence type="ECO:0000313" key="2">
    <source>
        <dbReference type="Proteomes" id="UP000216033"/>
    </source>
</evidence>
<dbReference type="InterPro" id="IPR036249">
    <property type="entry name" value="Thioredoxin-like_sf"/>
</dbReference>
<dbReference type="STRING" id="1231343.Absy_024_051"/>
<organism evidence="1 2">
    <name type="scientific">Acetobacter syzygii</name>
    <dbReference type="NCBI Taxonomy" id="146476"/>
    <lineage>
        <taxon>Bacteria</taxon>
        <taxon>Pseudomonadati</taxon>
        <taxon>Pseudomonadota</taxon>
        <taxon>Alphaproteobacteria</taxon>
        <taxon>Acetobacterales</taxon>
        <taxon>Acetobacteraceae</taxon>
        <taxon>Acetobacter</taxon>
    </lineage>
</organism>
<gene>
    <name evidence="1" type="ORF">B9K05_00095</name>
</gene>
<evidence type="ECO:0008006" key="3">
    <source>
        <dbReference type="Google" id="ProtNLM"/>
    </source>
</evidence>